<evidence type="ECO:0000313" key="10">
    <source>
        <dbReference type="Proteomes" id="UP000600588"/>
    </source>
</evidence>
<name>A0A8J6Q3N2_9FLAO</name>
<keyword evidence="2" id="KW-1003">Cell membrane</keyword>
<protein>
    <submittedName>
        <fullName evidence="9">ComEC family competence protein</fullName>
    </submittedName>
</protein>
<evidence type="ECO:0000313" key="9">
    <source>
        <dbReference type="EMBL" id="MBD0832495.1"/>
    </source>
</evidence>
<accession>A0A8J6Q3N2</accession>
<keyword evidence="3 6" id="KW-0812">Transmembrane</keyword>
<feature type="transmembrane region" description="Helical" evidence="6">
    <location>
        <begin position="415"/>
        <end position="442"/>
    </location>
</feature>
<dbReference type="Pfam" id="PF13567">
    <property type="entry name" value="DUF4131"/>
    <property type="match status" value="1"/>
</dbReference>
<dbReference type="PANTHER" id="PTHR30619">
    <property type="entry name" value="DNA INTERNALIZATION/COMPETENCE PROTEIN COMEC/REC2"/>
    <property type="match status" value="1"/>
</dbReference>
<feature type="transmembrane region" description="Helical" evidence="6">
    <location>
        <begin position="333"/>
        <end position="352"/>
    </location>
</feature>
<dbReference type="AlphaFoldDB" id="A0A8J6Q3N2"/>
<dbReference type="Pfam" id="PF03772">
    <property type="entry name" value="Competence"/>
    <property type="match status" value="1"/>
</dbReference>
<comment type="caution">
    <text evidence="9">The sequence shown here is derived from an EMBL/GenBank/DDBJ whole genome shotgun (WGS) entry which is preliminary data.</text>
</comment>
<evidence type="ECO:0000256" key="2">
    <source>
        <dbReference type="ARBA" id="ARBA00022475"/>
    </source>
</evidence>
<dbReference type="PANTHER" id="PTHR30619:SF1">
    <property type="entry name" value="RECOMBINATION PROTEIN 2"/>
    <property type="match status" value="1"/>
</dbReference>
<feature type="transmembrane region" description="Helical" evidence="6">
    <location>
        <begin position="358"/>
        <end position="374"/>
    </location>
</feature>
<evidence type="ECO:0000256" key="3">
    <source>
        <dbReference type="ARBA" id="ARBA00022692"/>
    </source>
</evidence>
<feature type="transmembrane region" description="Helical" evidence="6">
    <location>
        <begin position="449"/>
        <end position="469"/>
    </location>
</feature>
<proteinExistence type="predicted"/>
<feature type="transmembrane region" description="Helical" evidence="6">
    <location>
        <begin position="31"/>
        <end position="50"/>
    </location>
</feature>
<dbReference type="InterPro" id="IPR052159">
    <property type="entry name" value="Competence_DNA_uptake"/>
</dbReference>
<evidence type="ECO:0000256" key="1">
    <source>
        <dbReference type="ARBA" id="ARBA00004651"/>
    </source>
</evidence>
<dbReference type="InterPro" id="IPR004477">
    <property type="entry name" value="ComEC_N"/>
</dbReference>
<evidence type="ECO:0000259" key="7">
    <source>
        <dbReference type="Pfam" id="PF03772"/>
    </source>
</evidence>
<comment type="subcellular location">
    <subcellularLocation>
        <location evidence="1">Cell membrane</location>
        <topology evidence="1">Multi-pass membrane protein</topology>
    </subcellularLocation>
</comment>
<dbReference type="RefSeq" id="WP_188230303.1">
    <property type="nucleotide sequence ID" value="NZ_JACVXB010000003.1"/>
</dbReference>
<feature type="transmembrane region" description="Helical" evidence="6">
    <location>
        <begin position="386"/>
        <end position="409"/>
    </location>
</feature>
<keyword evidence="5 6" id="KW-0472">Membrane</keyword>
<gene>
    <name evidence="9" type="ORF">ICJ83_10155</name>
</gene>
<dbReference type="GO" id="GO:0005886">
    <property type="term" value="C:plasma membrane"/>
    <property type="evidence" value="ECO:0007669"/>
    <property type="project" value="UniProtKB-SubCell"/>
</dbReference>
<feature type="transmembrane region" description="Helical" evidence="6">
    <location>
        <begin position="254"/>
        <end position="276"/>
    </location>
</feature>
<keyword evidence="4 6" id="KW-1133">Transmembrane helix</keyword>
<evidence type="ECO:0000259" key="8">
    <source>
        <dbReference type="Pfam" id="PF13567"/>
    </source>
</evidence>
<dbReference type="NCBIfam" id="TIGR00360">
    <property type="entry name" value="ComEC_N-term"/>
    <property type="match status" value="1"/>
</dbReference>
<feature type="transmembrane region" description="Helical" evidence="6">
    <location>
        <begin position="57"/>
        <end position="78"/>
    </location>
</feature>
<feature type="domain" description="DUF4131" evidence="8">
    <location>
        <begin position="29"/>
        <end position="190"/>
    </location>
</feature>
<keyword evidence="10" id="KW-1185">Reference proteome</keyword>
<feature type="transmembrane region" description="Helical" evidence="6">
    <location>
        <begin position="508"/>
        <end position="527"/>
    </location>
</feature>
<sequence length="677" mass="77251">MNELNTPIIKLTFCLVTGIILNRIFPVSIAVSFFIASVFIIALSISFFIAKSKLGKTIWFGLFSYLTMICIGVITSNIHNPLNYKTHYSNYTQSEAATLITFRIREVLKPNQYYSTYVVDMLELNQKHVSGKVLFNLKTTNHPINIKVDDIFITKTIFQEIRSPLNPGQFNYKSYLSNKYIFHQISSEYKELLKVGNHKFSLFGVSDNLRRHINLRLKPYNFSRDVLAIINALVLGQQQDLSNNMYSSYVSAGAIHILAVSGLHVGIILLILNFILKPLDSLKYGKRLKTVIIICLLWSFALIAGLSASVVRAVTMFSVLAIAMNLKRPTNTYNTLFLSMFVILLVKPSFLFEVGFQLSYLAVLSIISVDPILYKLWSPKNKVLNFYWHTFTITISAQIGILPLSLFYFHQFAGLFFITNLVIIPVLGIVLALVITIIVLAVINSLPQFLANGLEVIISGFNSFIQWIGSYRQFVITDIPFSMWQALACYILIIAGMGLYTRKDYRTLSFFLIAVLGLQITYIKPYISNQNKEFIIFNSRRNTLIAHKINHTLYFASEIDSVSKYQKILKDYVVSKHIHKLEKGPINNFYPLNNDVLLIVDSLGIYQLTSCKPNYILLKQSPKINLNRLIDSVRPKTVIADGSNFITYVKNWQQICLKRNILFHYTGEKGAFILSYK</sequence>
<dbReference type="InterPro" id="IPR025405">
    <property type="entry name" value="DUF4131"/>
</dbReference>
<feature type="transmembrane region" description="Helical" evidence="6">
    <location>
        <begin position="288"/>
        <end position="304"/>
    </location>
</feature>
<reference evidence="9 10" key="1">
    <citation type="submission" date="2020-09" db="EMBL/GenBank/DDBJ databases">
        <title>TT11 complete genome.</title>
        <authorList>
            <person name="Wu Z."/>
        </authorList>
    </citation>
    <scope>NUCLEOTIDE SEQUENCE [LARGE SCALE GENOMIC DNA]</scope>
    <source>
        <strain evidence="9 10">TT11</strain>
    </source>
</reference>
<organism evidence="9 10">
    <name type="scientific">Aestuariibaculum sediminum</name>
    <dbReference type="NCBI Taxonomy" id="2770637"/>
    <lineage>
        <taxon>Bacteria</taxon>
        <taxon>Pseudomonadati</taxon>
        <taxon>Bacteroidota</taxon>
        <taxon>Flavobacteriia</taxon>
        <taxon>Flavobacteriales</taxon>
        <taxon>Flavobacteriaceae</taxon>
    </lineage>
</organism>
<dbReference type="Proteomes" id="UP000600588">
    <property type="component" value="Unassembled WGS sequence"/>
</dbReference>
<feature type="transmembrane region" description="Helical" evidence="6">
    <location>
        <begin position="481"/>
        <end position="501"/>
    </location>
</feature>
<evidence type="ECO:0000256" key="4">
    <source>
        <dbReference type="ARBA" id="ARBA00022989"/>
    </source>
</evidence>
<evidence type="ECO:0000256" key="6">
    <source>
        <dbReference type="SAM" id="Phobius"/>
    </source>
</evidence>
<feature type="domain" description="ComEC/Rec2-related protein" evidence="7">
    <location>
        <begin position="233"/>
        <end position="498"/>
    </location>
</feature>
<evidence type="ECO:0000256" key="5">
    <source>
        <dbReference type="ARBA" id="ARBA00023136"/>
    </source>
</evidence>
<dbReference type="EMBL" id="JACVXB010000003">
    <property type="protein sequence ID" value="MBD0832495.1"/>
    <property type="molecule type" value="Genomic_DNA"/>
</dbReference>